<proteinExistence type="predicted"/>
<keyword evidence="2" id="KW-0012">Acyltransferase</keyword>
<evidence type="ECO:0000313" key="2">
    <source>
        <dbReference type="EMBL" id="MFC4098962.1"/>
    </source>
</evidence>
<accession>A0ABV8K0Y0</accession>
<dbReference type="EC" id="2.3.-.-" evidence="2"/>
<evidence type="ECO:0000313" key="3">
    <source>
        <dbReference type="Proteomes" id="UP001595715"/>
    </source>
</evidence>
<dbReference type="InterPro" id="IPR016181">
    <property type="entry name" value="Acyl_CoA_acyltransferase"/>
</dbReference>
<dbReference type="EMBL" id="JBHSAM010000014">
    <property type="protein sequence ID" value="MFC4098962.1"/>
    <property type="molecule type" value="Genomic_DNA"/>
</dbReference>
<name>A0ABV8K0Y0_9BACL</name>
<sequence length="184" mass="21455">MGIKLELLNESEFGIIVNWINNYDEDFLVQWSGLTYKFPLSTEQMLTHYLRGINSQESDVYIYKIIDQQTNEMIGSLQICRFDASNNEAVVGRFIIGEERYRASGIGTSALKALLKIGFTQFNLNRIKLNVYDTNQPAIRCYERLGFKKGRLTENVYTSSHGHQWSNWEMYLDKDIWESEENVV</sequence>
<evidence type="ECO:0000259" key="1">
    <source>
        <dbReference type="PROSITE" id="PS51186"/>
    </source>
</evidence>
<organism evidence="2 3">
    <name type="scientific">Paenibacillus xanthanilyticus</name>
    <dbReference type="NCBI Taxonomy" id="1783531"/>
    <lineage>
        <taxon>Bacteria</taxon>
        <taxon>Bacillati</taxon>
        <taxon>Bacillota</taxon>
        <taxon>Bacilli</taxon>
        <taxon>Bacillales</taxon>
        <taxon>Paenibacillaceae</taxon>
        <taxon>Paenibacillus</taxon>
    </lineage>
</organism>
<comment type="caution">
    <text evidence="2">The sequence shown here is derived from an EMBL/GenBank/DDBJ whole genome shotgun (WGS) entry which is preliminary data.</text>
</comment>
<dbReference type="Proteomes" id="UP001595715">
    <property type="component" value="Unassembled WGS sequence"/>
</dbReference>
<dbReference type="PANTHER" id="PTHR43415:SF5">
    <property type="entry name" value="ACETYLTRANSFERASE"/>
    <property type="match status" value="1"/>
</dbReference>
<feature type="domain" description="N-acetyltransferase" evidence="1">
    <location>
        <begin position="3"/>
        <end position="175"/>
    </location>
</feature>
<dbReference type="SUPFAM" id="SSF55729">
    <property type="entry name" value="Acyl-CoA N-acyltransferases (Nat)"/>
    <property type="match status" value="1"/>
</dbReference>
<reference evidence="3" key="1">
    <citation type="journal article" date="2019" name="Int. J. Syst. Evol. Microbiol.">
        <title>The Global Catalogue of Microorganisms (GCM) 10K type strain sequencing project: providing services to taxonomists for standard genome sequencing and annotation.</title>
        <authorList>
            <consortium name="The Broad Institute Genomics Platform"/>
            <consortium name="The Broad Institute Genome Sequencing Center for Infectious Disease"/>
            <person name="Wu L."/>
            <person name="Ma J."/>
        </authorList>
    </citation>
    <scope>NUCLEOTIDE SEQUENCE [LARGE SCALE GENOMIC DNA]</scope>
    <source>
        <strain evidence="3">IBRC-M 10987</strain>
    </source>
</reference>
<dbReference type="InterPro" id="IPR000182">
    <property type="entry name" value="GNAT_dom"/>
</dbReference>
<dbReference type="GO" id="GO:0016746">
    <property type="term" value="F:acyltransferase activity"/>
    <property type="evidence" value="ECO:0007669"/>
    <property type="project" value="UniProtKB-KW"/>
</dbReference>
<dbReference type="RefSeq" id="WP_377717656.1">
    <property type="nucleotide sequence ID" value="NZ_JBHSAM010000014.1"/>
</dbReference>
<dbReference type="Gene3D" id="3.40.630.30">
    <property type="match status" value="1"/>
</dbReference>
<gene>
    <name evidence="2" type="ORF">ACFOZ8_04755</name>
</gene>
<protein>
    <submittedName>
        <fullName evidence="2">GNAT family N-acetyltransferase</fullName>
        <ecNumber evidence="2">2.3.-.-</ecNumber>
    </submittedName>
</protein>
<dbReference type="PROSITE" id="PS51186">
    <property type="entry name" value="GNAT"/>
    <property type="match status" value="1"/>
</dbReference>
<keyword evidence="3" id="KW-1185">Reference proteome</keyword>
<dbReference type="Pfam" id="PF13302">
    <property type="entry name" value="Acetyltransf_3"/>
    <property type="match status" value="1"/>
</dbReference>
<keyword evidence="2" id="KW-0808">Transferase</keyword>
<dbReference type="PANTHER" id="PTHR43415">
    <property type="entry name" value="SPERMIDINE N(1)-ACETYLTRANSFERASE"/>
    <property type="match status" value="1"/>
</dbReference>